<dbReference type="Pfam" id="PF00505">
    <property type="entry name" value="HMG_box"/>
    <property type="match status" value="1"/>
</dbReference>
<name>A0A060W9U7_ONCMY</name>
<dbReference type="PANTHER" id="PTHR16062">
    <property type="entry name" value="SWI/SNF-RELATED"/>
    <property type="match status" value="1"/>
</dbReference>
<evidence type="ECO:0000256" key="8">
    <source>
        <dbReference type="SAM" id="MobiDB-lite"/>
    </source>
</evidence>
<evidence type="ECO:0000256" key="2">
    <source>
        <dbReference type="ARBA" id="ARBA00022737"/>
    </source>
</evidence>
<keyword evidence="4" id="KW-0805">Transcription regulation</keyword>
<dbReference type="InterPro" id="IPR037382">
    <property type="entry name" value="Rsc/polybromo"/>
</dbReference>
<keyword evidence="3" id="KW-0156">Chromatin regulator</keyword>
<dbReference type="Pfam" id="PF01426">
    <property type="entry name" value="BAH"/>
    <property type="match status" value="1"/>
</dbReference>
<dbReference type="CDD" id="cd21984">
    <property type="entry name" value="HMG-box_PB1"/>
    <property type="match status" value="1"/>
</dbReference>
<dbReference type="Proteomes" id="UP000193380">
    <property type="component" value="Unassembled WGS sequence"/>
</dbReference>
<evidence type="ECO:0000256" key="3">
    <source>
        <dbReference type="ARBA" id="ARBA00022853"/>
    </source>
</evidence>
<evidence type="ECO:0000256" key="5">
    <source>
        <dbReference type="ARBA" id="ARBA00023163"/>
    </source>
</evidence>
<feature type="compositionally biased region" description="Acidic residues" evidence="8">
    <location>
        <begin position="115"/>
        <end position="128"/>
    </location>
</feature>
<protein>
    <recommendedName>
        <fullName evidence="13">HMG box domain-containing protein</fullName>
    </recommendedName>
</protein>
<dbReference type="InterPro" id="IPR036910">
    <property type="entry name" value="HMG_box_dom_sf"/>
</dbReference>
<evidence type="ECO:0000256" key="1">
    <source>
        <dbReference type="ARBA" id="ARBA00004123"/>
    </source>
</evidence>
<accession>A0A060W9U7</accession>
<dbReference type="PRINTS" id="PR00886">
    <property type="entry name" value="HIGHMOBLTY12"/>
</dbReference>
<evidence type="ECO:0000256" key="7">
    <source>
        <dbReference type="PROSITE-ProRule" id="PRU00267"/>
    </source>
</evidence>
<dbReference type="GO" id="GO:0006338">
    <property type="term" value="P:chromatin remodeling"/>
    <property type="evidence" value="ECO:0007669"/>
    <property type="project" value="InterPro"/>
</dbReference>
<dbReference type="SUPFAM" id="SSF47095">
    <property type="entry name" value="HMG-box"/>
    <property type="match status" value="1"/>
</dbReference>
<feature type="domain" description="BAH" evidence="10">
    <location>
        <begin position="1"/>
        <end position="64"/>
    </location>
</feature>
<dbReference type="PaxDb" id="8022-A0A060W9U7"/>
<feature type="DNA-binding region" description="HMG box" evidence="7">
    <location>
        <begin position="170"/>
        <end position="238"/>
    </location>
</feature>
<evidence type="ECO:0000313" key="12">
    <source>
        <dbReference type="Proteomes" id="UP000193380"/>
    </source>
</evidence>
<keyword evidence="7" id="KW-0238">DNA-binding</keyword>
<dbReference type="GO" id="GO:0016586">
    <property type="term" value="C:RSC-type complex"/>
    <property type="evidence" value="ECO:0007669"/>
    <property type="project" value="InterPro"/>
</dbReference>
<feature type="region of interest" description="Disordered" evidence="8">
    <location>
        <begin position="115"/>
        <end position="138"/>
    </location>
</feature>
<reference evidence="11" key="2">
    <citation type="submission" date="2014-03" db="EMBL/GenBank/DDBJ databases">
        <authorList>
            <person name="Genoscope - CEA"/>
        </authorList>
    </citation>
    <scope>NUCLEOTIDE SEQUENCE</scope>
</reference>
<dbReference type="FunFam" id="2.30.30.490:FF:000003">
    <property type="entry name" value="protein polybromo-1 isoform X3"/>
    <property type="match status" value="1"/>
</dbReference>
<dbReference type="EMBL" id="FR904453">
    <property type="protein sequence ID" value="CDQ63897.1"/>
    <property type="molecule type" value="Genomic_DNA"/>
</dbReference>
<dbReference type="InterPro" id="IPR001025">
    <property type="entry name" value="BAH_dom"/>
</dbReference>
<dbReference type="PANTHER" id="PTHR16062:SF19">
    <property type="entry name" value="PROTEIN POLYBROMO-1"/>
    <property type="match status" value="1"/>
</dbReference>
<organism evidence="11 12">
    <name type="scientific">Oncorhynchus mykiss</name>
    <name type="common">Rainbow trout</name>
    <name type="synonym">Salmo gairdneri</name>
    <dbReference type="NCBI Taxonomy" id="8022"/>
    <lineage>
        <taxon>Eukaryota</taxon>
        <taxon>Metazoa</taxon>
        <taxon>Chordata</taxon>
        <taxon>Craniata</taxon>
        <taxon>Vertebrata</taxon>
        <taxon>Euteleostomi</taxon>
        <taxon>Actinopterygii</taxon>
        <taxon>Neopterygii</taxon>
        <taxon>Teleostei</taxon>
        <taxon>Protacanthopterygii</taxon>
        <taxon>Salmoniformes</taxon>
        <taxon>Salmonidae</taxon>
        <taxon>Salmoninae</taxon>
        <taxon>Oncorhynchus</taxon>
    </lineage>
</organism>
<keyword evidence="5" id="KW-0804">Transcription</keyword>
<gene>
    <name evidence="11" type="ORF">GSONMT00070033001</name>
</gene>
<evidence type="ECO:0000256" key="4">
    <source>
        <dbReference type="ARBA" id="ARBA00023015"/>
    </source>
</evidence>
<evidence type="ECO:0008006" key="13">
    <source>
        <dbReference type="Google" id="ProtNLM"/>
    </source>
</evidence>
<dbReference type="SMART" id="SM00398">
    <property type="entry name" value="HMG"/>
    <property type="match status" value="1"/>
</dbReference>
<dbReference type="STRING" id="8022.A0A060W9U7"/>
<dbReference type="Gene3D" id="2.30.30.490">
    <property type="match status" value="1"/>
</dbReference>
<feature type="domain" description="HMG box" evidence="9">
    <location>
        <begin position="170"/>
        <end position="238"/>
    </location>
</feature>
<dbReference type="PROSITE" id="PS51038">
    <property type="entry name" value="BAH"/>
    <property type="match status" value="1"/>
</dbReference>
<dbReference type="GO" id="GO:0003682">
    <property type="term" value="F:chromatin binding"/>
    <property type="evidence" value="ECO:0007669"/>
    <property type="project" value="InterPro"/>
</dbReference>
<dbReference type="GO" id="GO:0006368">
    <property type="term" value="P:transcription elongation by RNA polymerase II"/>
    <property type="evidence" value="ECO:0007669"/>
    <property type="project" value="TreeGrafter"/>
</dbReference>
<dbReference type="PROSITE" id="PS50118">
    <property type="entry name" value="HMG_BOX_2"/>
    <property type="match status" value="1"/>
</dbReference>
<dbReference type="InterPro" id="IPR009071">
    <property type="entry name" value="HMG_box_dom"/>
</dbReference>
<dbReference type="GO" id="GO:0016514">
    <property type="term" value="C:SWI/SNF complex"/>
    <property type="evidence" value="ECO:0007669"/>
    <property type="project" value="TreeGrafter"/>
</dbReference>
<evidence type="ECO:0000259" key="10">
    <source>
        <dbReference type="PROSITE" id="PS51038"/>
    </source>
</evidence>
<dbReference type="Gene3D" id="1.10.30.10">
    <property type="entry name" value="High mobility group box domain"/>
    <property type="match status" value="1"/>
</dbReference>
<reference evidence="11" key="1">
    <citation type="journal article" date="2014" name="Nat. Commun.">
        <title>The rainbow trout genome provides novel insights into evolution after whole-genome duplication in vertebrates.</title>
        <authorList>
            <person name="Berthelot C."/>
            <person name="Brunet F."/>
            <person name="Chalopin D."/>
            <person name="Juanchich A."/>
            <person name="Bernard M."/>
            <person name="Noel B."/>
            <person name="Bento P."/>
            <person name="Da Silva C."/>
            <person name="Labadie K."/>
            <person name="Alberti A."/>
            <person name="Aury J.M."/>
            <person name="Louis A."/>
            <person name="Dehais P."/>
            <person name="Bardou P."/>
            <person name="Montfort J."/>
            <person name="Klopp C."/>
            <person name="Cabau C."/>
            <person name="Gaspin C."/>
            <person name="Thorgaard G.H."/>
            <person name="Boussaha M."/>
            <person name="Quillet E."/>
            <person name="Guyomard R."/>
            <person name="Galiana D."/>
            <person name="Bobe J."/>
            <person name="Volff J.N."/>
            <person name="Genet C."/>
            <person name="Wincker P."/>
            <person name="Jaillon O."/>
            <person name="Roest Crollius H."/>
            <person name="Guiguen Y."/>
        </authorList>
    </citation>
    <scope>NUCLEOTIDE SEQUENCE [LARGE SCALE GENOMIC DNA]</scope>
</reference>
<keyword evidence="6 7" id="KW-0539">Nucleus</keyword>
<feature type="region of interest" description="Disordered" evidence="8">
    <location>
        <begin position="231"/>
        <end position="250"/>
    </location>
</feature>
<keyword evidence="2" id="KW-0677">Repeat</keyword>
<sequence>MFYKREVFLSNVEEACPMTCVIGKCVVSSFKDYLSCRPTEVSEEDVFLCESRYIESEKQMKKFKGLKRFSLHAKVVDDEVYYFRKLIVPQKEPSPLLNKKIEELELKLADMDEGDEDLDDLEDEDEAPETPSMPTIQTPLASDLDIMPYTPPPQSTPKAKGVSKKEGAKRKVNMSGYILFSSEMRSVIKTRHPDFSFGELSRLVGTEWRNLEAPKKVEYEERAARVVERQEKERAAQQQASPRAGMMDPGMNGMQGSPGGHYYMQQPGMFSPGQQAPPPYPGQLGQPSHLQPMTPMFVAPPPKTQRVLHSEAYLKYIEGLNAETDTVSKWDQSLKARRRDAHLSKDQESRLPSHWLKSKGAHKTMADALWRLRDLMLRDSLNIRQAYNM</sequence>
<dbReference type="InterPro" id="IPR043151">
    <property type="entry name" value="BAH_sf"/>
</dbReference>
<evidence type="ECO:0000313" key="11">
    <source>
        <dbReference type="EMBL" id="CDQ63897.1"/>
    </source>
</evidence>
<evidence type="ECO:0000259" key="9">
    <source>
        <dbReference type="PROSITE" id="PS50118"/>
    </source>
</evidence>
<dbReference type="AlphaFoldDB" id="A0A060W9U7"/>
<proteinExistence type="predicted"/>
<dbReference type="GO" id="GO:0003677">
    <property type="term" value="F:DNA binding"/>
    <property type="evidence" value="ECO:0007669"/>
    <property type="project" value="UniProtKB-UniRule"/>
</dbReference>
<evidence type="ECO:0000256" key="6">
    <source>
        <dbReference type="ARBA" id="ARBA00023242"/>
    </source>
</evidence>
<comment type="subcellular location">
    <subcellularLocation>
        <location evidence="1">Nucleus</location>
    </subcellularLocation>
</comment>